<dbReference type="InterPro" id="IPR012347">
    <property type="entry name" value="Ferritin-like"/>
</dbReference>
<gene>
    <name evidence="1" type="primary">paaC</name>
    <name evidence="1" type="ORF">IC614_01420</name>
</gene>
<dbReference type="KEGG" id="sflv:IC614_01420"/>
<dbReference type="GO" id="GO:0010124">
    <property type="term" value="P:phenylacetate catabolic process"/>
    <property type="evidence" value="ECO:0007669"/>
    <property type="project" value="InterPro"/>
</dbReference>
<dbReference type="InterPro" id="IPR009078">
    <property type="entry name" value="Ferritin-like_SF"/>
</dbReference>
<dbReference type="Gene3D" id="1.20.1260.10">
    <property type="match status" value="1"/>
</dbReference>
<evidence type="ECO:0000313" key="2">
    <source>
        <dbReference type="Proteomes" id="UP000594873"/>
    </source>
</evidence>
<dbReference type="PANTHER" id="PTHR30458">
    <property type="entry name" value="PHENYLACETIC ACID DEGRADATION PROTEIN PAA"/>
    <property type="match status" value="1"/>
</dbReference>
<keyword evidence="2" id="KW-1185">Reference proteome</keyword>
<dbReference type="InterPro" id="IPR007814">
    <property type="entry name" value="PaaA_PaaC"/>
</dbReference>
<protein>
    <submittedName>
        <fullName evidence="1">Phenylacetate-CoA oxygenase subunit PaaC</fullName>
    </submittedName>
</protein>
<name>A0A7T2GK33_9SPHN</name>
<dbReference type="InterPro" id="IPR052703">
    <property type="entry name" value="Aromatic_CoA_ox/epox"/>
</dbReference>
<dbReference type="RefSeq" id="WP_200971979.1">
    <property type="nucleotide sequence ID" value="NZ_CP065592.1"/>
</dbReference>
<organism evidence="1 2">
    <name type="scientific">Allosphingosinicella flava</name>
    <dbReference type="NCBI Taxonomy" id="2771430"/>
    <lineage>
        <taxon>Bacteria</taxon>
        <taxon>Pseudomonadati</taxon>
        <taxon>Pseudomonadota</taxon>
        <taxon>Alphaproteobacteria</taxon>
        <taxon>Sphingomonadales</taxon>
        <taxon>Sphingomonadaceae</taxon>
        <taxon>Allosphingosinicella</taxon>
    </lineage>
</organism>
<dbReference type="AlphaFoldDB" id="A0A7T2GK33"/>
<dbReference type="Proteomes" id="UP000594873">
    <property type="component" value="Chromosome"/>
</dbReference>
<reference evidence="1 2" key="1">
    <citation type="submission" date="2020-11" db="EMBL/GenBank/DDBJ databases">
        <title>Genome seq and assembly of Sphingosinicella sp.</title>
        <authorList>
            <person name="Chhetri G."/>
        </authorList>
    </citation>
    <scope>NUCLEOTIDE SEQUENCE [LARGE SCALE GENOMIC DNA]</scope>
    <source>
        <strain evidence="1 2">UDD2</strain>
    </source>
</reference>
<dbReference type="GO" id="GO:0005829">
    <property type="term" value="C:cytosol"/>
    <property type="evidence" value="ECO:0007669"/>
    <property type="project" value="TreeGrafter"/>
</dbReference>
<dbReference type="PIRSF" id="PIRSF037834">
    <property type="entry name" value="PA_CoA_Oase3"/>
    <property type="match status" value="1"/>
</dbReference>
<dbReference type="SUPFAM" id="SSF47240">
    <property type="entry name" value="Ferritin-like"/>
    <property type="match status" value="1"/>
</dbReference>
<dbReference type="Pfam" id="PF05138">
    <property type="entry name" value="PaaA_PaaC"/>
    <property type="match status" value="1"/>
</dbReference>
<evidence type="ECO:0000313" key="1">
    <source>
        <dbReference type="EMBL" id="QPQ55304.1"/>
    </source>
</evidence>
<dbReference type="InterPro" id="IPR011882">
    <property type="entry name" value="PaaC"/>
</dbReference>
<sequence>MATIAQDQALFDYLLRLGDDALVLGQRLSEWTGACPTVEVDLSLANMALDLIGQATHFLDAAGKVEGQGRDGDKLAFHRDVLDYRNCLLVEQPNGDFARTMARQFLFSTWQKMLFDALTASKDELIAAVAAKAVKEVTYHQELAQEWVIRLGDGTDDSHVRMQDGFEWLWRFVPELFEMDGVAVEMAERGIGADVMAFREDYDRQVRAVIEEATLTVPHDQRPILGGRQGHHSEHLGHLLAQMQFLPRAYPDATW</sequence>
<proteinExistence type="predicted"/>
<dbReference type="NCBIfam" id="TIGR02158">
    <property type="entry name" value="PA_CoA_Oxy3"/>
    <property type="match status" value="1"/>
</dbReference>
<accession>A0A7T2GK33</accession>
<dbReference type="EMBL" id="CP065592">
    <property type="protein sequence ID" value="QPQ55304.1"/>
    <property type="molecule type" value="Genomic_DNA"/>
</dbReference>
<dbReference type="PANTHER" id="PTHR30458:SF0">
    <property type="entry name" value="1,2-PHENYLACETYL-COA EPOXIDASE, SUBUNIT C"/>
    <property type="match status" value="1"/>
</dbReference>